<organism evidence="16 17">
    <name type="scientific">Mucor flavus</name>
    <dbReference type="NCBI Taxonomy" id="439312"/>
    <lineage>
        <taxon>Eukaryota</taxon>
        <taxon>Fungi</taxon>
        <taxon>Fungi incertae sedis</taxon>
        <taxon>Mucoromycota</taxon>
        <taxon>Mucoromycotina</taxon>
        <taxon>Mucoromycetes</taxon>
        <taxon>Mucorales</taxon>
        <taxon>Mucorineae</taxon>
        <taxon>Mucoraceae</taxon>
        <taxon>Mucor</taxon>
    </lineage>
</organism>
<evidence type="ECO:0000256" key="4">
    <source>
        <dbReference type="ARBA" id="ARBA00005785"/>
    </source>
</evidence>
<accession>A0ABP9YJA6</accession>
<comment type="similarity">
    <text evidence="4 14">Belongs to the RNR ribonuclease family.</text>
</comment>
<evidence type="ECO:0000256" key="3">
    <source>
        <dbReference type="ARBA" id="ARBA00004496"/>
    </source>
</evidence>
<dbReference type="Pfam" id="PF17216">
    <property type="entry name" value="Rrp44_CSD1"/>
    <property type="match status" value="1"/>
</dbReference>
<evidence type="ECO:0000256" key="5">
    <source>
        <dbReference type="ARBA" id="ARBA00012163"/>
    </source>
</evidence>
<evidence type="ECO:0000256" key="2">
    <source>
        <dbReference type="ARBA" id="ARBA00001946"/>
    </source>
</evidence>
<dbReference type="Gene3D" id="2.40.50.690">
    <property type="match status" value="1"/>
</dbReference>
<keyword evidence="7" id="KW-0963">Cytoplasm</keyword>
<dbReference type="CDD" id="cd09862">
    <property type="entry name" value="PIN_Rrp44-like"/>
    <property type="match status" value="1"/>
</dbReference>
<evidence type="ECO:0000256" key="8">
    <source>
        <dbReference type="ARBA" id="ARBA00022722"/>
    </source>
</evidence>
<evidence type="ECO:0000313" key="17">
    <source>
        <dbReference type="Proteomes" id="UP001473302"/>
    </source>
</evidence>
<dbReference type="SUPFAM" id="SSF50249">
    <property type="entry name" value="Nucleic acid-binding proteins"/>
    <property type="match status" value="3"/>
</dbReference>
<dbReference type="InterPro" id="IPR001900">
    <property type="entry name" value="RNase_II/R"/>
</dbReference>
<dbReference type="Proteomes" id="UP001473302">
    <property type="component" value="Unassembled WGS sequence"/>
</dbReference>
<dbReference type="PANTHER" id="PTHR23355:SF30">
    <property type="entry name" value="DIS3-LIKE EXONUCLEASE 1"/>
    <property type="match status" value="1"/>
</dbReference>
<dbReference type="EMBL" id="BAABUK010000002">
    <property type="protein sequence ID" value="GAA5806951.1"/>
    <property type="molecule type" value="Genomic_DNA"/>
</dbReference>
<gene>
    <name evidence="16" type="ORF">MFLAVUS_000300</name>
</gene>
<comment type="cofactor">
    <cofactor evidence="2">
        <name>Mg(2+)</name>
        <dbReference type="ChEBI" id="CHEBI:18420"/>
    </cofactor>
</comment>
<evidence type="ECO:0000313" key="16">
    <source>
        <dbReference type="EMBL" id="GAA5806951.1"/>
    </source>
</evidence>
<dbReference type="Gene3D" id="3.40.50.1010">
    <property type="entry name" value="5'-nuclease"/>
    <property type="match status" value="1"/>
</dbReference>
<evidence type="ECO:0000259" key="15">
    <source>
        <dbReference type="SMART" id="SM00955"/>
    </source>
</evidence>
<dbReference type="InterPro" id="IPR022966">
    <property type="entry name" value="RNase_II/R_CS"/>
</dbReference>
<evidence type="ECO:0000256" key="1">
    <source>
        <dbReference type="ARBA" id="ARBA00001849"/>
    </source>
</evidence>
<dbReference type="PANTHER" id="PTHR23355">
    <property type="entry name" value="RIBONUCLEASE"/>
    <property type="match status" value="1"/>
</dbReference>
<dbReference type="Pfam" id="PF17849">
    <property type="entry name" value="OB_Dis3"/>
    <property type="match status" value="1"/>
</dbReference>
<evidence type="ECO:0000256" key="14">
    <source>
        <dbReference type="RuleBase" id="RU003901"/>
    </source>
</evidence>
<dbReference type="InterPro" id="IPR050180">
    <property type="entry name" value="RNR_Ribonuclease"/>
</dbReference>
<dbReference type="Pfam" id="PF00773">
    <property type="entry name" value="RNB"/>
    <property type="match status" value="1"/>
</dbReference>
<keyword evidence="9" id="KW-0378">Hydrolase</keyword>
<evidence type="ECO:0000256" key="11">
    <source>
        <dbReference type="ARBA" id="ARBA00022839"/>
    </source>
</evidence>
<feature type="domain" description="RNB" evidence="15">
    <location>
        <begin position="470"/>
        <end position="794"/>
    </location>
</feature>
<dbReference type="Gene3D" id="2.40.50.700">
    <property type="match status" value="1"/>
</dbReference>
<evidence type="ECO:0000256" key="13">
    <source>
        <dbReference type="ARBA" id="ARBA00022884"/>
    </source>
</evidence>
<keyword evidence="8" id="KW-0540">Nuclease</keyword>
<keyword evidence="12" id="KW-0460">Magnesium</keyword>
<dbReference type="EC" id="3.1.13.1" evidence="5"/>
<keyword evidence="10" id="KW-0271">Exosome</keyword>
<dbReference type="PROSITE" id="PS01175">
    <property type="entry name" value="RIBONUCLEASE_II"/>
    <property type="match status" value="1"/>
</dbReference>
<comment type="subcellular location">
    <subcellularLocation>
        <location evidence="3">Cytoplasm</location>
    </subcellularLocation>
</comment>
<comment type="caution">
    <text evidence="16">The sequence shown here is derived from an EMBL/GenBank/DDBJ whole genome shotgun (WGS) entry which is preliminary data.</text>
</comment>
<comment type="catalytic activity">
    <reaction evidence="1">
        <text>Exonucleolytic cleavage in the 3'- to 5'-direction to yield nucleoside 5'-phosphates.</text>
        <dbReference type="EC" id="3.1.13.1"/>
    </reaction>
</comment>
<dbReference type="InterPro" id="IPR033771">
    <property type="entry name" value="Rrp44_CSD1"/>
</dbReference>
<reference evidence="16 17" key="1">
    <citation type="submission" date="2024-04" db="EMBL/GenBank/DDBJ databases">
        <title>genome sequences of Mucor flavus KT1a and Helicostylum pulchrum KT1b strains isolated from the surface of a dry-aged beef.</title>
        <authorList>
            <person name="Toyotome T."/>
            <person name="Hosono M."/>
            <person name="Torimaru M."/>
            <person name="Fukuda K."/>
            <person name="Mikami N."/>
        </authorList>
    </citation>
    <scope>NUCLEOTIDE SEQUENCE [LARGE SCALE GENOMIC DNA]</scope>
    <source>
        <strain evidence="16 17">KT1a</strain>
    </source>
</reference>
<keyword evidence="13" id="KW-0694">RNA-binding</keyword>
<evidence type="ECO:0000256" key="10">
    <source>
        <dbReference type="ARBA" id="ARBA00022835"/>
    </source>
</evidence>
<evidence type="ECO:0000256" key="7">
    <source>
        <dbReference type="ARBA" id="ARBA00022490"/>
    </source>
</evidence>
<dbReference type="InterPro" id="IPR041505">
    <property type="entry name" value="Dis3_CSD2"/>
</dbReference>
<evidence type="ECO:0000256" key="12">
    <source>
        <dbReference type="ARBA" id="ARBA00022842"/>
    </source>
</evidence>
<dbReference type="Gene3D" id="2.40.50.140">
    <property type="entry name" value="Nucleic acid-binding proteins"/>
    <property type="match status" value="1"/>
</dbReference>
<name>A0ABP9YJA6_9FUNG</name>
<keyword evidence="17" id="KW-1185">Reference proteome</keyword>
<proteinExistence type="inferred from homology"/>
<sequence length="1028" mass="116353">MRTERAFYKKTKSNSIIKLVREQYLRTDIPCLSKACPSHCNNEGPHGLLSSTADHYIIPDNSVIMRYLEILEQEEITGIILSQTVTINLQQHDKTRTYRKLRQLINDSRRNSVMFYNEIFEPTKVLRQPQEPSSKRDWRALCQLANWYDTHLNGEKTIILLSESHTDLDTPPNIVRMNTKQYLQIYYPDNAVLQNLVQVLADVVLEEEEFNNKIRLASKHGSGNHDTVSGYTEYKSIEELEVGVKSSRYFSGTLRCRKDSRDQAYVHGGGALGKDILIIGNENRNRAVHGDIVVVDLLSENNWTTASSEIAFNSSNAEDEFEQDRFTNAAVPNQPTGRVIGVLNRNWRSYVATLQEDSAEVGGSIHLAIPLDPVIPKIRIRYQDVKLIENQRIVVRIDNWPTSSQYPNGHFVRSLGPIHQLDTEISAILVEHSISVSQASQGFSQVSLNEMPIDTPENPWKPNKDEIKNRRDLRDLIVFSIDPPNCQDIDDALSVKELADGKIELGVHIADVSYFVKENLMTDLEARSRGTTVYLADRRFDMLPSVLSERVCSLRHNVDRYSVSVIWTLDKNYQVLDTWFGRTIIKSSCEMEYEQAQQLMNGKLVATGLDASLCKKLKPCVTKLAQVLRVIRNRRLAKGALELEGSEINMEIHGLVAEAMILANASVGKRIYDGYKDAAILRHHPPPTQGQFERLVKAAKSRGFSVDFSSNKALAQSLQQITNGCKDDPEIAKLLKTMATIAMNEAGYISSGHYPVNEYYHYGLALEFYTHFTSPIRRYADIVAHRQLLTCIEDPVAVQDTKLRESVMFKDGAISDICDNLNLKSRESKFAQRDSTELFQSLYVLQHTSDQVQLIERGVISEIRSNGFYVFVPRLGLKGPVYLKEKDGKASVPLSLISGKQSTDDGETIPNCDIEVNMPTNISVTSANLPHPIQFNLFDNVRVSLKLRKSHAHRHMVYMTLVDLEHVEVNSKKPSRMTNSDMIHAIETAKPEAPKKLSSKKKKKQTSMCEILEKFSKLSVIETKSSVQ</sequence>
<evidence type="ECO:0000256" key="9">
    <source>
        <dbReference type="ARBA" id="ARBA00022801"/>
    </source>
</evidence>
<protein>
    <recommendedName>
        <fullName evidence="6">DIS3-like exonuclease 1</fullName>
        <ecNumber evidence="5">3.1.13.1</ecNumber>
    </recommendedName>
</protein>
<evidence type="ECO:0000256" key="6">
    <source>
        <dbReference type="ARBA" id="ARBA00016366"/>
    </source>
</evidence>
<keyword evidence="11" id="KW-0269">Exonuclease</keyword>
<dbReference type="InterPro" id="IPR012340">
    <property type="entry name" value="NA-bd_OB-fold"/>
</dbReference>
<dbReference type="SMART" id="SM00955">
    <property type="entry name" value="RNB"/>
    <property type="match status" value="1"/>
</dbReference>